<name>A0A383B5J3_9ZZZZ</name>
<organism evidence="1">
    <name type="scientific">marine metagenome</name>
    <dbReference type="NCBI Taxonomy" id="408172"/>
    <lineage>
        <taxon>unclassified sequences</taxon>
        <taxon>metagenomes</taxon>
        <taxon>ecological metagenomes</taxon>
    </lineage>
</organism>
<accession>A0A383B5J3</accession>
<sequence>MAGVGSLPRTWASSLWLSLPAQPAQAANSVSRTDFSFMVVESCHIPDVKDI</sequence>
<dbReference type="AlphaFoldDB" id="A0A383B5J3"/>
<protein>
    <submittedName>
        <fullName evidence="1">Uncharacterized protein</fullName>
    </submittedName>
</protein>
<gene>
    <name evidence="1" type="ORF">METZ01_LOCUS468116</name>
</gene>
<dbReference type="EMBL" id="UINC01197662">
    <property type="protein sequence ID" value="SVE15262.1"/>
    <property type="molecule type" value="Genomic_DNA"/>
</dbReference>
<reference evidence="1" key="1">
    <citation type="submission" date="2018-05" db="EMBL/GenBank/DDBJ databases">
        <authorList>
            <person name="Lanie J.A."/>
            <person name="Ng W.-L."/>
            <person name="Kazmierczak K.M."/>
            <person name="Andrzejewski T.M."/>
            <person name="Davidsen T.M."/>
            <person name="Wayne K.J."/>
            <person name="Tettelin H."/>
            <person name="Glass J.I."/>
            <person name="Rusch D."/>
            <person name="Podicherti R."/>
            <person name="Tsui H.-C.T."/>
            <person name="Winkler M.E."/>
        </authorList>
    </citation>
    <scope>NUCLEOTIDE SEQUENCE</scope>
</reference>
<proteinExistence type="predicted"/>
<evidence type="ECO:0000313" key="1">
    <source>
        <dbReference type="EMBL" id="SVE15262.1"/>
    </source>
</evidence>